<comment type="caution">
    <text evidence="1">The sequence shown here is derived from an EMBL/GenBank/DDBJ whole genome shotgun (WGS) entry which is preliminary data.</text>
</comment>
<sequence length="66" mass="7571">QICFGSQGGGPCFFGYEFLPIQWLELASPEASLIMVWLNSLVIRADCCNYSFRQCCRAVRFVKIRM</sequence>
<evidence type="ECO:0000313" key="1">
    <source>
        <dbReference type="EMBL" id="CAL1284245.1"/>
    </source>
</evidence>
<accession>A0AAV2AJT4</accession>
<keyword evidence="2" id="KW-1185">Reference proteome</keyword>
<reference evidence="1 2" key="1">
    <citation type="submission" date="2024-04" db="EMBL/GenBank/DDBJ databases">
        <authorList>
            <person name="Rising A."/>
            <person name="Reimegard J."/>
            <person name="Sonavane S."/>
            <person name="Akerstrom W."/>
            <person name="Nylinder S."/>
            <person name="Hedman E."/>
            <person name="Kallberg Y."/>
        </authorList>
    </citation>
    <scope>NUCLEOTIDE SEQUENCE [LARGE SCALE GENOMIC DNA]</scope>
</reference>
<evidence type="ECO:0000313" key="2">
    <source>
        <dbReference type="Proteomes" id="UP001497382"/>
    </source>
</evidence>
<dbReference type="AlphaFoldDB" id="A0AAV2AJT4"/>
<name>A0AAV2AJT4_9ARAC</name>
<proteinExistence type="predicted"/>
<dbReference type="Proteomes" id="UP001497382">
    <property type="component" value="Unassembled WGS sequence"/>
</dbReference>
<organism evidence="1 2">
    <name type="scientific">Larinioides sclopetarius</name>
    <dbReference type="NCBI Taxonomy" id="280406"/>
    <lineage>
        <taxon>Eukaryota</taxon>
        <taxon>Metazoa</taxon>
        <taxon>Ecdysozoa</taxon>
        <taxon>Arthropoda</taxon>
        <taxon>Chelicerata</taxon>
        <taxon>Arachnida</taxon>
        <taxon>Araneae</taxon>
        <taxon>Araneomorphae</taxon>
        <taxon>Entelegynae</taxon>
        <taxon>Araneoidea</taxon>
        <taxon>Araneidae</taxon>
        <taxon>Larinioides</taxon>
    </lineage>
</organism>
<feature type="non-terminal residue" evidence="1">
    <location>
        <position position="1"/>
    </location>
</feature>
<gene>
    <name evidence="1" type="ORF">LARSCL_LOCUS13038</name>
</gene>
<protein>
    <submittedName>
        <fullName evidence="1">Uncharacterized protein</fullName>
    </submittedName>
</protein>
<feature type="non-terminal residue" evidence="1">
    <location>
        <position position="66"/>
    </location>
</feature>
<dbReference type="EMBL" id="CAXIEN010000177">
    <property type="protein sequence ID" value="CAL1284245.1"/>
    <property type="molecule type" value="Genomic_DNA"/>
</dbReference>